<proteinExistence type="inferred from homology"/>
<comment type="similarity">
    <text evidence="1">Belongs to the dynein light chain family.</text>
</comment>
<name>A0AAV0KM64_9ROSI</name>
<gene>
    <name evidence="2" type="ORF">LITE_LOCUS19391</name>
</gene>
<dbReference type="InterPro" id="IPR037177">
    <property type="entry name" value="DLC_sf"/>
</dbReference>
<comment type="caution">
    <text evidence="2">The sequence shown here is derived from an EMBL/GenBank/DDBJ whole genome shotgun (WGS) entry which is preliminary data.</text>
</comment>
<dbReference type="Pfam" id="PF01221">
    <property type="entry name" value="Dynein_light"/>
    <property type="match status" value="1"/>
</dbReference>
<dbReference type="SMART" id="SM01375">
    <property type="entry name" value="Dynein_light"/>
    <property type="match status" value="1"/>
</dbReference>
<reference evidence="2" key="1">
    <citation type="submission" date="2022-08" db="EMBL/GenBank/DDBJ databases">
        <authorList>
            <person name="Gutierrez-Valencia J."/>
        </authorList>
    </citation>
    <scope>NUCLEOTIDE SEQUENCE</scope>
</reference>
<dbReference type="AlphaFoldDB" id="A0AAV0KM64"/>
<keyword evidence="1" id="KW-0243">Dynein</keyword>
<keyword evidence="1" id="KW-0963">Cytoplasm</keyword>
<dbReference type="SUPFAM" id="SSF54648">
    <property type="entry name" value="DLC"/>
    <property type="match status" value="1"/>
</dbReference>
<dbReference type="GO" id="GO:0005868">
    <property type="term" value="C:cytoplasmic dynein complex"/>
    <property type="evidence" value="ECO:0007669"/>
    <property type="project" value="TreeGrafter"/>
</dbReference>
<evidence type="ECO:0000313" key="2">
    <source>
        <dbReference type="EMBL" id="CAI0423106.1"/>
    </source>
</evidence>
<dbReference type="PANTHER" id="PTHR11886">
    <property type="entry name" value="DYNEIN LIGHT CHAIN"/>
    <property type="match status" value="1"/>
</dbReference>
<dbReference type="PANTHER" id="PTHR11886:SF78">
    <property type="entry name" value="DYNEIN LIGHT CHAIN"/>
    <property type="match status" value="1"/>
</dbReference>
<comment type="subcellular location">
    <subcellularLocation>
        <location evidence="1">Cytoplasm</location>
        <location evidence="1">Cytoskeleton</location>
    </subcellularLocation>
</comment>
<dbReference type="GO" id="GO:0007017">
    <property type="term" value="P:microtubule-based process"/>
    <property type="evidence" value="ECO:0007669"/>
    <property type="project" value="InterPro"/>
</dbReference>
<keyword evidence="1" id="KW-0505">Motor protein</keyword>
<dbReference type="GO" id="GO:0005874">
    <property type="term" value="C:microtubule"/>
    <property type="evidence" value="ECO:0007669"/>
    <property type="project" value="UniProtKB-KW"/>
</dbReference>
<accession>A0AAV0KM64</accession>
<dbReference type="GO" id="GO:0045505">
    <property type="term" value="F:dynein intermediate chain binding"/>
    <property type="evidence" value="ECO:0007669"/>
    <property type="project" value="TreeGrafter"/>
</dbReference>
<sequence length="107" mass="11855">MLEGKALVDDTDMPVKMQMEAMACASEALDLYDVVDSRSIAGHIKKVTNFGFLSLPVFLQFDKRYGGGWQCVVGSNFGCFFTHSKGTFIYFTLETLKFLIFKGASSS</sequence>
<evidence type="ECO:0000256" key="1">
    <source>
        <dbReference type="RuleBase" id="RU365010"/>
    </source>
</evidence>
<keyword evidence="3" id="KW-1185">Reference proteome</keyword>
<dbReference type="EMBL" id="CAMGYJ010000005">
    <property type="protein sequence ID" value="CAI0423106.1"/>
    <property type="molecule type" value="Genomic_DNA"/>
</dbReference>
<keyword evidence="1" id="KW-0206">Cytoskeleton</keyword>
<keyword evidence="1" id="KW-0493">Microtubule</keyword>
<dbReference type="Gene3D" id="3.30.740.10">
    <property type="entry name" value="Protein Inhibitor Of Neuronal Nitric Oxide Synthase"/>
    <property type="match status" value="1"/>
</dbReference>
<dbReference type="InterPro" id="IPR001372">
    <property type="entry name" value="Dynein_light_chain_typ-1/2"/>
</dbReference>
<organism evidence="2 3">
    <name type="scientific">Linum tenue</name>
    <dbReference type="NCBI Taxonomy" id="586396"/>
    <lineage>
        <taxon>Eukaryota</taxon>
        <taxon>Viridiplantae</taxon>
        <taxon>Streptophyta</taxon>
        <taxon>Embryophyta</taxon>
        <taxon>Tracheophyta</taxon>
        <taxon>Spermatophyta</taxon>
        <taxon>Magnoliopsida</taxon>
        <taxon>eudicotyledons</taxon>
        <taxon>Gunneridae</taxon>
        <taxon>Pentapetalae</taxon>
        <taxon>rosids</taxon>
        <taxon>fabids</taxon>
        <taxon>Malpighiales</taxon>
        <taxon>Linaceae</taxon>
        <taxon>Linum</taxon>
    </lineage>
</organism>
<protein>
    <recommendedName>
        <fullName evidence="1">Dynein light chain</fullName>
    </recommendedName>
</protein>
<dbReference type="Proteomes" id="UP001154282">
    <property type="component" value="Unassembled WGS sequence"/>
</dbReference>
<dbReference type="FunFam" id="3.30.740.10:FF:000004">
    <property type="entry name" value="Dynein light chain"/>
    <property type="match status" value="1"/>
</dbReference>
<evidence type="ECO:0000313" key="3">
    <source>
        <dbReference type="Proteomes" id="UP001154282"/>
    </source>
</evidence>